<organism evidence="1 2">
    <name type="scientific">Neolewinella litorea</name>
    <dbReference type="NCBI Taxonomy" id="2562452"/>
    <lineage>
        <taxon>Bacteria</taxon>
        <taxon>Pseudomonadati</taxon>
        <taxon>Bacteroidota</taxon>
        <taxon>Saprospiria</taxon>
        <taxon>Saprospirales</taxon>
        <taxon>Lewinellaceae</taxon>
        <taxon>Neolewinella</taxon>
    </lineage>
</organism>
<name>A0A4S4NAT3_9BACT</name>
<keyword evidence="2" id="KW-1185">Reference proteome</keyword>
<protein>
    <submittedName>
        <fullName evidence="1">Uncharacterized protein</fullName>
    </submittedName>
</protein>
<dbReference type="Proteomes" id="UP000308528">
    <property type="component" value="Unassembled WGS sequence"/>
</dbReference>
<gene>
    <name evidence="1" type="ORF">E4021_15345</name>
</gene>
<accession>A0A4S4NAT3</accession>
<dbReference type="EMBL" id="SRSF01000009">
    <property type="protein sequence ID" value="THH36452.1"/>
    <property type="molecule type" value="Genomic_DNA"/>
</dbReference>
<comment type="caution">
    <text evidence="1">The sequence shown here is derived from an EMBL/GenBank/DDBJ whole genome shotgun (WGS) entry which is preliminary data.</text>
</comment>
<evidence type="ECO:0000313" key="2">
    <source>
        <dbReference type="Proteomes" id="UP000308528"/>
    </source>
</evidence>
<sequence length="99" mass="11175">MEPQKYLQLGFYEYARALFHTDAGVRTAIEAQALSFEEIHRLTDFSEEALKGFIGLPDIDPAAITLAVFHTHAPGFAARYPKRFMALADYFQLPPLTAR</sequence>
<dbReference type="AlphaFoldDB" id="A0A4S4NAT3"/>
<reference evidence="1 2" key="1">
    <citation type="submission" date="2019-04" db="EMBL/GenBank/DDBJ databases">
        <title>Lewinella litorea sp. nov., isolated from a marine sand.</title>
        <authorList>
            <person name="Yoon J.-H."/>
        </authorList>
    </citation>
    <scope>NUCLEOTIDE SEQUENCE [LARGE SCALE GENOMIC DNA]</scope>
    <source>
        <strain evidence="1 2">HSMS-39</strain>
    </source>
</reference>
<proteinExistence type="predicted"/>
<dbReference type="OrthoDB" id="1491984at2"/>
<evidence type="ECO:0000313" key="1">
    <source>
        <dbReference type="EMBL" id="THH36452.1"/>
    </source>
</evidence>